<feature type="compositionally biased region" description="Basic residues" evidence="1">
    <location>
        <begin position="103"/>
        <end position="120"/>
    </location>
</feature>
<organism evidence="2 3">
    <name type="scientific">Paspalum notatum var. saurae</name>
    <dbReference type="NCBI Taxonomy" id="547442"/>
    <lineage>
        <taxon>Eukaryota</taxon>
        <taxon>Viridiplantae</taxon>
        <taxon>Streptophyta</taxon>
        <taxon>Embryophyta</taxon>
        <taxon>Tracheophyta</taxon>
        <taxon>Spermatophyta</taxon>
        <taxon>Magnoliopsida</taxon>
        <taxon>Liliopsida</taxon>
        <taxon>Poales</taxon>
        <taxon>Poaceae</taxon>
        <taxon>PACMAD clade</taxon>
        <taxon>Panicoideae</taxon>
        <taxon>Andropogonodae</taxon>
        <taxon>Paspaleae</taxon>
        <taxon>Paspalinae</taxon>
        <taxon>Paspalum</taxon>
    </lineage>
</organism>
<evidence type="ECO:0000313" key="3">
    <source>
        <dbReference type="Proteomes" id="UP001341281"/>
    </source>
</evidence>
<sequence length="195" mass="20883">MRQQSTASPAQILPALHIFKHKQAAMGPLLRQLPHRSIYYSTSSSSSKQKQATTPIPVAQQQHLEPLPCLLAHCSHASRRPAVATTLDALGLCPGSADLAHRGATRRRQPAPRTLARHAASRPPGWLLPTTLTLTVAAARLLLRSLFSANTASATAPRPPHPPPGGGRSRWRLHRGQSESFGEAGVEQRHSGASA</sequence>
<accession>A0AAQ3TTA6</accession>
<reference evidence="2 3" key="1">
    <citation type="submission" date="2024-02" db="EMBL/GenBank/DDBJ databases">
        <title>High-quality chromosome-scale genome assembly of Pensacola bahiagrass (Paspalum notatum Flugge var. saurae).</title>
        <authorList>
            <person name="Vega J.M."/>
            <person name="Podio M."/>
            <person name="Orjuela J."/>
            <person name="Siena L.A."/>
            <person name="Pessino S.C."/>
            <person name="Combes M.C."/>
            <person name="Mariac C."/>
            <person name="Albertini E."/>
            <person name="Pupilli F."/>
            <person name="Ortiz J.P.A."/>
            <person name="Leblanc O."/>
        </authorList>
    </citation>
    <scope>NUCLEOTIDE SEQUENCE [LARGE SCALE GENOMIC DNA]</scope>
    <source>
        <strain evidence="2">R1</strain>
        <tissue evidence="2">Leaf</tissue>
    </source>
</reference>
<feature type="region of interest" description="Disordered" evidence="1">
    <location>
        <begin position="102"/>
        <end position="122"/>
    </location>
</feature>
<name>A0AAQ3TTA6_PASNO</name>
<evidence type="ECO:0000313" key="2">
    <source>
        <dbReference type="EMBL" id="WVZ79113.1"/>
    </source>
</evidence>
<protein>
    <submittedName>
        <fullName evidence="2">Uncharacterized protein</fullName>
    </submittedName>
</protein>
<dbReference type="AlphaFoldDB" id="A0AAQ3TTA6"/>
<feature type="compositionally biased region" description="Basic and acidic residues" evidence="1">
    <location>
        <begin position="186"/>
        <end position="195"/>
    </location>
</feature>
<gene>
    <name evidence="2" type="ORF">U9M48_026731</name>
</gene>
<evidence type="ECO:0000256" key="1">
    <source>
        <dbReference type="SAM" id="MobiDB-lite"/>
    </source>
</evidence>
<proteinExistence type="predicted"/>
<dbReference type="EMBL" id="CP144750">
    <property type="protein sequence ID" value="WVZ79113.1"/>
    <property type="molecule type" value="Genomic_DNA"/>
</dbReference>
<dbReference type="Proteomes" id="UP001341281">
    <property type="component" value="Chromosome 06"/>
</dbReference>
<keyword evidence="3" id="KW-1185">Reference proteome</keyword>
<feature type="region of interest" description="Disordered" evidence="1">
    <location>
        <begin position="152"/>
        <end position="195"/>
    </location>
</feature>